<dbReference type="SUPFAM" id="SSF53335">
    <property type="entry name" value="S-adenosyl-L-methionine-dependent methyltransferases"/>
    <property type="match status" value="1"/>
</dbReference>
<dbReference type="Proteomes" id="UP000243528">
    <property type="component" value="Unassembled WGS sequence"/>
</dbReference>
<name>A0A2P8E085_9ACTN</name>
<sequence>MAGSAQYTHGHHESVLRSHAWRTVANSAAYVSPWLVPGTEVLDVGCGPGTITTEMASLVSPARVVGVDDADVVLAGAREHAAAAGVRNVEFRAGDAFGLEFAGASFHVVHAHQVLQHVPDPVAVLGEMARVCRPDGVVAARDSDYSGMFWFPQIPELDEWLRLYRTLARHNGGEPDAGRRLKSWARAAGLDEVTASASVWCFAEDADRQWWAAMWADRVRESSFAHQAVEQGLATVADLTRIADGWRAWAEHDDGWFMVPHGEIVAAVG</sequence>
<evidence type="ECO:0000313" key="4">
    <source>
        <dbReference type="Proteomes" id="UP000243528"/>
    </source>
</evidence>
<keyword evidence="3" id="KW-0830">Ubiquinone</keyword>
<keyword evidence="1" id="KW-0808">Transferase</keyword>
<dbReference type="InterPro" id="IPR029063">
    <property type="entry name" value="SAM-dependent_MTases_sf"/>
</dbReference>
<comment type="caution">
    <text evidence="3">The sequence shown here is derived from an EMBL/GenBank/DDBJ whole genome shotgun (WGS) entry which is preliminary data.</text>
</comment>
<dbReference type="InterPro" id="IPR050447">
    <property type="entry name" value="Erg6_SMT_methyltransf"/>
</dbReference>
<reference evidence="3 4" key="1">
    <citation type="submission" date="2018-03" db="EMBL/GenBank/DDBJ databases">
        <title>Genomic Encyclopedia of Archaeal and Bacterial Type Strains, Phase II (KMG-II): from individual species to whole genera.</title>
        <authorList>
            <person name="Goeker M."/>
        </authorList>
    </citation>
    <scope>NUCLEOTIDE SEQUENCE [LARGE SCALE GENOMIC DNA]</scope>
    <source>
        <strain evidence="3 4">DSM 45211</strain>
    </source>
</reference>
<keyword evidence="3" id="KW-0489">Methyltransferase</keyword>
<dbReference type="PANTHER" id="PTHR44068:SF1">
    <property type="entry name" value="HYPOTHETICAL LOC100005854"/>
    <property type="match status" value="1"/>
</dbReference>
<dbReference type="GO" id="GO:0003838">
    <property type="term" value="F:sterol 24-C-methyltransferase activity"/>
    <property type="evidence" value="ECO:0007669"/>
    <property type="project" value="TreeGrafter"/>
</dbReference>
<gene>
    <name evidence="3" type="ORF">CLV30_109167</name>
</gene>
<organism evidence="3 4">
    <name type="scientific">Haloactinopolyspora alba</name>
    <dbReference type="NCBI Taxonomy" id="648780"/>
    <lineage>
        <taxon>Bacteria</taxon>
        <taxon>Bacillati</taxon>
        <taxon>Actinomycetota</taxon>
        <taxon>Actinomycetes</taxon>
        <taxon>Jiangellales</taxon>
        <taxon>Jiangellaceae</taxon>
        <taxon>Haloactinopolyspora</taxon>
    </lineage>
</organism>
<evidence type="ECO:0000313" key="3">
    <source>
        <dbReference type="EMBL" id="PSL02859.1"/>
    </source>
</evidence>
<accession>A0A2P8E085</accession>
<dbReference type="Pfam" id="PF13847">
    <property type="entry name" value="Methyltransf_31"/>
    <property type="match status" value="1"/>
</dbReference>
<dbReference type="OrthoDB" id="9795634at2"/>
<dbReference type="Gene3D" id="3.40.50.150">
    <property type="entry name" value="Vaccinia Virus protein VP39"/>
    <property type="match status" value="1"/>
</dbReference>
<dbReference type="PANTHER" id="PTHR44068">
    <property type="entry name" value="ZGC:194242"/>
    <property type="match status" value="1"/>
</dbReference>
<dbReference type="RefSeq" id="WP_106537846.1">
    <property type="nucleotide sequence ID" value="NZ_PYGE01000009.1"/>
</dbReference>
<dbReference type="EMBL" id="PYGE01000009">
    <property type="protein sequence ID" value="PSL02859.1"/>
    <property type="molecule type" value="Genomic_DNA"/>
</dbReference>
<feature type="domain" description="Methyltransferase" evidence="2">
    <location>
        <begin position="37"/>
        <end position="172"/>
    </location>
</feature>
<dbReference type="AlphaFoldDB" id="A0A2P8E085"/>
<dbReference type="GO" id="GO:0016126">
    <property type="term" value="P:sterol biosynthetic process"/>
    <property type="evidence" value="ECO:0007669"/>
    <property type="project" value="TreeGrafter"/>
</dbReference>
<protein>
    <submittedName>
        <fullName evidence="3">Ubiquinone/menaquinone biosynthesis C-methylase UbiE</fullName>
    </submittedName>
</protein>
<dbReference type="CDD" id="cd02440">
    <property type="entry name" value="AdoMet_MTases"/>
    <property type="match status" value="1"/>
</dbReference>
<evidence type="ECO:0000259" key="2">
    <source>
        <dbReference type="Pfam" id="PF13847"/>
    </source>
</evidence>
<keyword evidence="4" id="KW-1185">Reference proteome</keyword>
<proteinExistence type="predicted"/>
<dbReference type="GO" id="GO:0032259">
    <property type="term" value="P:methylation"/>
    <property type="evidence" value="ECO:0007669"/>
    <property type="project" value="UniProtKB-KW"/>
</dbReference>
<evidence type="ECO:0000256" key="1">
    <source>
        <dbReference type="ARBA" id="ARBA00022679"/>
    </source>
</evidence>
<dbReference type="InterPro" id="IPR025714">
    <property type="entry name" value="Methyltranfer_dom"/>
</dbReference>